<comment type="caution">
    <text evidence="3">The sequence shown here is derived from an EMBL/GenBank/DDBJ whole genome shotgun (WGS) entry which is preliminary data.</text>
</comment>
<gene>
    <name evidence="2" type="ORF">POY73_13310</name>
    <name evidence="3" type="ORF">RVH16_04715</name>
</gene>
<dbReference type="AlphaFoldDB" id="A0AAE4IE45"/>
<dbReference type="EMBL" id="JAQNRK010000012">
    <property type="protein sequence ID" value="MDC1795106.1"/>
    <property type="molecule type" value="Genomic_DNA"/>
</dbReference>
<feature type="region of interest" description="Disordered" evidence="1">
    <location>
        <begin position="81"/>
        <end position="100"/>
    </location>
</feature>
<dbReference type="Proteomes" id="UP001181247">
    <property type="component" value="Unassembled WGS sequence"/>
</dbReference>
<name>A0AAE4IE45_BACUN</name>
<accession>A0AAE4IE45</accession>
<evidence type="ECO:0000313" key="4">
    <source>
        <dbReference type="Proteomes" id="UP001181247"/>
    </source>
</evidence>
<evidence type="ECO:0000313" key="5">
    <source>
        <dbReference type="Proteomes" id="UP001215818"/>
    </source>
</evidence>
<organism evidence="3 4">
    <name type="scientific">Bacteroides uniformis</name>
    <dbReference type="NCBI Taxonomy" id="820"/>
    <lineage>
        <taxon>Bacteria</taxon>
        <taxon>Pseudomonadati</taxon>
        <taxon>Bacteroidota</taxon>
        <taxon>Bacteroidia</taxon>
        <taxon>Bacteroidales</taxon>
        <taxon>Bacteroidaceae</taxon>
        <taxon>Bacteroides</taxon>
    </lineage>
</organism>
<reference evidence="2 5" key="1">
    <citation type="submission" date="2022-10" db="EMBL/GenBank/DDBJ databases">
        <title>Human gut microbiome strain richness.</title>
        <authorList>
            <person name="Chen-Liaw A."/>
        </authorList>
    </citation>
    <scope>NUCLEOTIDE SEQUENCE [LARGE SCALE GENOMIC DNA]</scope>
    <source>
        <strain evidence="2 5">D53st1_B1_D53t1_180928</strain>
    </source>
</reference>
<sequence length="100" mass="11264">MEIHKIMNPSAESAQYLFTLVMISLHNSSQHTTSQQVTLPAFCHHIGKVLPCLWQSFANVVAKPCQLVGKKDKSNIAVRKEAEARPQYNSANGKETDWFH</sequence>
<evidence type="ECO:0000256" key="1">
    <source>
        <dbReference type="SAM" id="MobiDB-lite"/>
    </source>
</evidence>
<evidence type="ECO:0000313" key="3">
    <source>
        <dbReference type="EMBL" id="MDU0244019.1"/>
    </source>
</evidence>
<dbReference type="RefSeq" id="WP_005830309.1">
    <property type="nucleotide sequence ID" value="NZ_AP019724.1"/>
</dbReference>
<reference evidence="3" key="2">
    <citation type="submission" date="2023-10" db="EMBL/GenBank/DDBJ databases">
        <title>Genome of Potential pathogenic bacteria in Crohn's disease.</title>
        <authorList>
            <person name="Rodriguez-Palacios A."/>
        </authorList>
    </citation>
    <scope>NUCLEOTIDE SEQUENCE</scope>
    <source>
        <strain evidence="3">CavFT-hAR50</strain>
    </source>
</reference>
<dbReference type="EMBL" id="JAWDEU010000002">
    <property type="protein sequence ID" value="MDU0244019.1"/>
    <property type="molecule type" value="Genomic_DNA"/>
</dbReference>
<dbReference type="Proteomes" id="UP001215818">
    <property type="component" value="Unassembled WGS sequence"/>
</dbReference>
<protein>
    <submittedName>
        <fullName evidence="3">Uncharacterized protein</fullName>
    </submittedName>
</protein>
<evidence type="ECO:0000313" key="2">
    <source>
        <dbReference type="EMBL" id="MDC1795106.1"/>
    </source>
</evidence>
<proteinExistence type="predicted"/>